<dbReference type="RefSeq" id="WP_330198392.1">
    <property type="nucleotide sequence ID" value="NZ_JAZDRP010000003.1"/>
</dbReference>
<name>A0ABU7LP82_9PROT</name>
<protein>
    <submittedName>
        <fullName evidence="1">MoaD/ThiS family protein</fullName>
    </submittedName>
</protein>
<comment type="caution">
    <text evidence="1">The sequence shown here is derived from an EMBL/GenBank/DDBJ whole genome shotgun (WGS) entry which is preliminary data.</text>
</comment>
<evidence type="ECO:0000313" key="2">
    <source>
        <dbReference type="Proteomes" id="UP001354971"/>
    </source>
</evidence>
<dbReference type="InterPro" id="IPR016155">
    <property type="entry name" value="Mopterin_synth/thiamin_S_b"/>
</dbReference>
<accession>A0ABU7LP82</accession>
<gene>
    <name evidence="1" type="ORF">V0U79_05065</name>
</gene>
<sequence length="85" mass="9075">MKLHFEFYGPISDRMGGAGFSLETDAAPQNRAALIAWLSHEHEGAGALGDSHIQIAINDELVRTEAGFDLSDGDRIAFLSPFSGG</sequence>
<proteinExistence type="predicted"/>
<dbReference type="InterPro" id="IPR012675">
    <property type="entry name" value="Beta-grasp_dom_sf"/>
</dbReference>
<dbReference type="Gene3D" id="3.10.20.30">
    <property type="match status" value="1"/>
</dbReference>
<dbReference type="Proteomes" id="UP001354971">
    <property type="component" value="Unassembled WGS sequence"/>
</dbReference>
<reference evidence="1 2" key="1">
    <citation type="submission" date="2024-01" db="EMBL/GenBank/DDBJ databases">
        <title>Hyphobacterium bacterium isolated from marine sediment.</title>
        <authorList>
            <person name="Zhao S."/>
        </authorList>
    </citation>
    <scope>NUCLEOTIDE SEQUENCE [LARGE SCALE GENOMIC DNA]</scope>
    <source>
        <strain evidence="2">HN65</strain>
    </source>
</reference>
<evidence type="ECO:0000313" key="1">
    <source>
        <dbReference type="EMBL" id="MEE2525728.1"/>
    </source>
</evidence>
<dbReference type="CDD" id="cd17040">
    <property type="entry name" value="Ubl_MoaD_like"/>
    <property type="match status" value="1"/>
</dbReference>
<dbReference type="EMBL" id="JAZDRP010000003">
    <property type="protein sequence ID" value="MEE2525728.1"/>
    <property type="molecule type" value="Genomic_DNA"/>
</dbReference>
<dbReference type="SUPFAM" id="SSF54285">
    <property type="entry name" value="MoaD/ThiS"/>
    <property type="match status" value="1"/>
</dbReference>
<dbReference type="InterPro" id="IPR003749">
    <property type="entry name" value="ThiS/MoaD-like"/>
</dbReference>
<organism evidence="1 2">
    <name type="scientific">Hyphobacterium lacteum</name>
    <dbReference type="NCBI Taxonomy" id="3116575"/>
    <lineage>
        <taxon>Bacteria</taxon>
        <taxon>Pseudomonadati</taxon>
        <taxon>Pseudomonadota</taxon>
        <taxon>Alphaproteobacteria</taxon>
        <taxon>Maricaulales</taxon>
        <taxon>Maricaulaceae</taxon>
        <taxon>Hyphobacterium</taxon>
    </lineage>
</organism>
<keyword evidence="2" id="KW-1185">Reference proteome</keyword>
<dbReference type="Pfam" id="PF02597">
    <property type="entry name" value="ThiS"/>
    <property type="match status" value="1"/>
</dbReference>